<organism evidence="1 2">
    <name type="scientific">Affinibrenneria salicis</name>
    <dbReference type="NCBI Taxonomy" id="2590031"/>
    <lineage>
        <taxon>Bacteria</taxon>
        <taxon>Pseudomonadati</taxon>
        <taxon>Pseudomonadota</taxon>
        <taxon>Gammaproteobacteria</taxon>
        <taxon>Enterobacterales</taxon>
        <taxon>Pectobacteriaceae</taxon>
        <taxon>Affinibrenneria</taxon>
    </lineage>
</organism>
<sequence length="93" mass="10438">MQSAAWPLCQRAVFFNYYLAISELTFQICIRIHPAAYPNLLINNVFPFPVSGMDAIMALLVMDGKSLFTHPCPNAQNYAIYVIAQEIPPEFGV</sequence>
<dbReference type="AlphaFoldDB" id="A0A5J5FT22"/>
<accession>A0A5J5FT22</accession>
<protein>
    <submittedName>
        <fullName evidence="1">Uncharacterized protein</fullName>
    </submittedName>
</protein>
<dbReference type="RefSeq" id="WP_150436925.1">
    <property type="nucleotide sequence ID" value="NZ_VYKJ01000013.1"/>
</dbReference>
<gene>
    <name evidence="1" type="ORF">FJU30_20970</name>
</gene>
<reference evidence="1 2" key="1">
    <citation type="submission" date="2019-09" db="EMBL/GenBank/DDBJ databases">
        <authorList>
            <person name="Li Y."/>
        </authorList>
    </citation>
    <scope>NUCLEOTIDE SEQUENCE [LARGE SCALE GENOMIC DNA]</scope>
    <source>
        <strain evidence="1 2">L3-3HA</strain>
    </source>
</reference>
<evidence type="ECO:0000313" key="2">
    <source>
        <dbReference type="Proteomes" id="UP000335415"/>
    </source>
</evidence>
<dbReference type="Proteomes" id="UP000335415">
    <property type="component" value="Unassembled WGS sequence"/>
</dbReference>
<keyword evidence="2" id="KW-1185">Reference proteome</keyword>
<name>A0A5J5FT22_9GAMM</name>
<comment type="caution">
    <text evidence="1">The sequence shown here is derived from an EMBL/GenBank/DDBJ whole genome shotgun (WGS) entry which is preliminary data.</text>
</comment>
<dbReference type="EMBL" id="VYKJ01000013">
    <property type="protein sequence ID" value="KAA8996680.1"/>
    <property type="molecule type" value="Genomic_DNA"/>
</dbReference>
<evidence type="ECO:0000313" key="1">
    <source>
        <dbReference type="EMBL" id="KAA8996680.1"/>
    </source>
</evidence>
<proteinExistence type="predicted"/>